<dbReference type="OrthoDB" id="100605at2"/>
<evidence type="ECO:0000256" key="8">
    <source>
        <dbReference type="ARBA" id="ARBA00022723"/>
    </source>
</evidence>
<evidence type="ECO:0000313" key="15">
    <source>
        <dbReference type="Proteomes" id="UP000191680"/>
    </source>
</evidence>
<evidence type="ECO:0000256" key="10">
    <source>
        <dbReference type="ARBA" id="ARBA00022833"/>
    </source>
</evidence>
<dbReference type="InterPro" id="IPR016024">
    <property type="entry name" value="ARM-type_fold"/>
</dbReference>
<dbReference type="CDD" id="cd09603">
    <property type="entry name" value="M1_APN_like"/>
    <property type="match status" value="1"/>
</dbReference>
<dbReference type="Proteomes" id="UP000191680">
    <property type="component" value="Unassembled WGS sequence"/>
</dbReference>
<dbReference type="GO" id="GO:0006508">
    <property type="term" value="P:proteolysis"/>
    <property type="evidence" value="ECO:0007669"/>
    <property type="project" value="UniProtKB-KW"/>
</dbReference>
<dbReference type="PANTHER" id="PTHR11533">
    <property type="entry name" value="PROTEASE M1 ZINC METALLOPROTEASE"/>
    <property type="match status" value="1"/>
</dbReference>
<comment type="caution">
    <text evidence="14">The sequence shown here is derived from an EMBL/GenBank/DDBJ whole genome shotgun (WGS) entry which is preliminary data.</text>
</comment>
<dbReference type="InterPro" id="IPR014782">
    <property type="entry name" value="Peptidase_M1_dom"/>
</dbReference>
<dbReference type="EMBL" id="MTBC01000003">
    <property type="protein sequence ID" value="OQD43288.1"/>
    <property type="molecule type" value="Genomic_DNA"/>
</dbReference>
<dbReference type="GO" id="GO:0043171">
    <property type="term" value="P:peptide catabolic process"/>
    <property type="evidence" value="ECO:0007669"/>
    <property type="project" value="TreeGrafter"/>
</dbReference>
<dbReference type="RefSeq" id="WP_080318406.1">
    <property type="nucleotide sequence ID" value="NZ_MTBC01000003.1"/>
</dbReference>
<evidence type="ECO:0000256" key="4">
    <source>
        <dbReference type="ARBA" id="ARBA00012564"/>
    </source>
</evidence>
<evidence type="ECO:0000256" key="3">
    <source>
        <dbReference type="ARBA" id="ARBA00010136"/>
    </source>
</evidence>
<proteinExistence type="inferred from homology"/>
<evidence type="ECO:0000256" key="2">
    <source>
        <dbReference type="ARBA" id="ARBA00001947"/>
    </source>
</evidence>
<comment type="catalytic activity">
    <reaction evidence="1">
        <text>Release of an N-terminal amino acid, Xaa-|-Yaa- from a peptide, amide or arylamide. Xaa is preferably Ala, but may be most amino acids including Pro (slow action). When a terminal hydrophobic residue is followed by a prolyl residue, the two may be released as an intact Xaa-Pro dipeptide.</text>
        <dbReference type="EC" id="3.4.11.2"/>
    </reaction>
</comment>
<dbReference type="InterPro" id="IPR045357">
    <property type="entry name" value="Aminopeptidase_N-like_N"/>
</dbReference>
<dbReference type="AlphaFoldDB" id="A0A1V6LT17"/>
<reference evidence="14 15" key="1">
    <citation type="submission" date="2016-12" db="EMBL/GenBank/DDBJ databases">
        <authorList>
            <person name="Song W.-J."/>
            <person name="Kurnit D.M."/>
        </authorList>
    </citation>
    <scope>NUCLEOTIDE SEQUENCE [LARGE SCALE GENOMIC DNA]</scope>
    <source>
        <strain evidence="14 15">HSG9</strain>
    </source>
</reference>
<evidence type="ECO:0000256" key="9">
    <source>
        <dbReference type="ARBA" id="ARBA00022801"/>
    </source>
</evidence>
<keyword evidence="7" id="KW-0645">Protease</keyword>
<accession>A0A1V6LT17</accession>
<comment type="cofactor">
    <cofactor evidence="2">
        <name>Zn(2+)</name>
        <dbReference type="ChEBI" id="CHEBI:29105"/>
    </cofactor>
</comment>
<keyword evidence="11" id="KW-0482">Metalloprotease</keyword>
<evidence type="ECO:0000256" key="1">
    <source>
        <dbReference type="ARBA" id="ARBA00000098"/>
    </source>
</evidence>
<feature type="domain" description="Peptidase M1 membrane alanine aminopeptidase" evidence="12">
    <location>
        <begin position="232"/>
        <end position="432"/>
    </location>
</feature>
<dbReference type="Gene3D" id="2.60.40.1730">
    <property type="entry name" value="tricorn interacting facor f3 domain"/>
    <property type="match status" value="1"/>
</dbReference>
<dbReference type="InterPro" id="IPR001930">
    <property type="entry name" value="Peptidase_M1"/>
</dbReference>
<dbReference type="EC" id="3.4.11.2" evidence="4"/>
<feature type="domain" description="Aminopeptidase N-like N-terminal" evidence="13">
    <location>
        <begin position="30"/>
        <end position="193"/>
    </location>
</feature>
<protein>
    <recommendedName>
        <fullName evidence="5">Aminopeptidase N</fullName>
        <ecNumber evidence="4">3.4.11.2</ecNumber>
    </recommendedName>
</protein>
<dbReference type="GO" id="GO:0070006">
    <property type="term" value="F:metalloaminopeptidase activity"/>
    <property type="evidence" value="ECO:0007669"/>
    <property type="project" value="TreeGrafter"/>
</dbReference>
<keyword evidence="9" id="KW-0378">Hydrolase</keyword>
<dbReference type="GO" id="GO:0005737">
    <property type="term" value="C:cytoplasm"/>
    <property type="evidence" value="ECO:0007669"/>
    <property type="project" value="TreeGrafter"/>
</dbReference>
<evidence type="ECO:0000256" key="7">
    <source>
        <dbReference type="ARBA" id="ARBA00022670"/>
    </source>
</evidence>
<dbReference type="GO" id="GO:0005615">
    <property type="term" value="C:extracellular space"/>
    <property type="evidence" value="ECO:0007669"/>
    <property type="project" value="TreeGrafter"/>
</dbReference>
<dbReference type="InterPro" id="IPR027268">
    <property type="entry name" value="Peptidase_M4/M1_CTD_sf"/>
</dbReference>
<dbReference type="Gene3D" id="1.10.390.10">
    <property type="entry name" value="Neutral Protease Domain 2"/>
    <property type="match status" value="1"/>
</dbReference>
<evidence type="ECO:0000256" key="5">
    <source>
        <dbReference type="ARBA" id="ARBA00015611"/>
    </source>
</evidence>
<dbReference type="GO" id="GO:0016020">
    <property type="term" value="C:membrane"/>
    <property type="evidence" value="ECO:0007669"/>
    <property type="project" value="TreeGrafter"/>
</dbReference>
<dbReference type="InterPro" id="IPR050344">
    <property type="entry name" value="Peptidase_M1_aminopeptidases"/>
</dbReference>
<dbReference type="GO" id="GO:0042277">
    <property type="term" value="F:peptide binding"/>
    <property type="evidence" value="ECO:0007669"/>
    <property type="project" value="TreeGrafter"/>
</dbReference>
<evidence type="ECO:0000259" key="12">
    <source>
        <dbReference type="Pfam" id="PF01433"/>
    </source>
</evidence>
<sequence length="692" mass="80024">MRFFSLLLFCWCLNGFAQKQQAVDFIHAAIAIEPNGIEKTVQGSVEYTFLVQRKVDSIFLDAENINIINFRLNGTTIEYVNTGKKLGFKSPEKPGEYSLYIDYLARPKQTVYFFGWDDVMVGNEQIWTQGQGKYTRHWLPSFDDMTEKVEFDLSITAPKQLAVVTNGELMTKTSHKDKQTWSWNMEHPMSSYLVAFAIGDFKEETRESSTRVPIILYYNQKDSSRVAPTYKYTTEHFNFLEQEIGVPYPWQNYKQVPVHDFMYGGMENTSCTLFSDQYMIDEKGFVDKNYVNVNAHELAHQWFGNLVTEVSGAHHWLQEGFATYYAYLAEKEVFGDDYYYWKLYETAQKLIAESEKGNGESLLDPKASSLTFYEKGAWALVLLQDLVGDRAFKKGIQTYLLAYSFKNATVADFLAVMEKASGKDLEEFRKKWLVASEFPKASALAYLKKKDPSIKRLEELATTIESSTVITKENVTNFYNSKAPIGFKKEFIKRYVNQLDTPTLQKILMEGELLVRQAIIANLEQIPAQLQTDFETLLKDDSYLTQEYALLVLWQQFPERGSFYLDSLSTVEGLPNKSLRILWLTLALITEQYNSSAKKQYYEELNAFTAPEYNFEVRINAFRYLIQIQALSDSSLRNLVQATQHHSWQFRLFAKRQLQHLVSLPNMAARLEDLQPSLSETEKELISKLLTE</sequence>
<dbReference type="SUPFAM" id="SSF63737">
    <property type="entry name" value="Leukotriene A4 hydrolase N-terminal domain"/>
    <property type="match status" value="1"/>
</dbReference>
<comment type="similarity">
    <text evidence="3">Belongs to the peptidase M1 family.</text>
</comment>
<keyword evidence="8" id="KW-0479">Metal-binding</keyword>
<evidence type="ECO:0000259" key="13">
    <source>
        <dbReference type="Pfam" id="PF17900"/>
    </source>
</evidence>
<gene>
    <name evidence="14" type="ORF">BUL40_05480</name>
</gene>
<evidence type="ECO:0000256" key="6">
    <source>
        <dbReference type="ARBA" id="ARBA00022438"/>
    </source>
</evidence>
<name>A0A1V6LT17_9FLAO</name>
<dbReference type="GO" id="GO:0016285">
    <property type="term" value="F:alanyl aminopeptidase activity"/>
    <property type="evidence" value="ECO:0007669"/>
    <property type="project" value="UniProtKB-EC"/>
</dbReference>
<dbReference type="InterPro" id="IPR042097">
    <property type="entry name" value="Aminopeptidase_N-like_N_sf"/>
</dbReference>
<evidence type="ECO:0000313" key="14">
    <source>
        <dbReference type="EMBL" id="OQD43288.1"/>
    </source>
</evidence>
<dbReference type="PRINTS" id="PR00756">
    <property type="entry name" value="ALADIPTASE"/>
</dbReference>
<dbReference type="Pfam" id="PF17900">
    <property type="entry name" value="Peptidase_M1_N"/>
    <property type="match status" value="1"/>
</dbReference>
<dbReference type="Pfam" id="PF01433">
    <property type="entry name" value="Peptidase_M1"/>
    <property type="match status" value="1"/>
</dbReference>
<keyword evidence="10" id="KW-0862">Zinc</keyword>
<dbReference type="SUPFAM" id="SSF48371">
    <property type="entry name" value="ARM repeat"/>
    <property type="match status" value="1"/>
</dbReference>
<dbReference type="PANTHER" id="PTHR11533:SF174">
    <property type="entry name" value="PUROMYCIN-SENSITIVE AMINOPEPTIDASE-RELATED"/>
    <property type="match status" value="1"/>
</dbReference>
<organism evidence="14 15">
    <name type="scientific">Croceivirga radicis</name>
    <dbReference type="NCBI Taxonomy" id="1929488"/>
    <lineage>
        <taxon>Bacteria</taxon>
        <taxon>Pseudomonadati</taxon>
        <taxon>Bacteroidota</taxon>
        <taxon>Flavobacteriia</taxon>
        <taxon>Flavobacteriales</taxon>
        <taxon>Flavobacteriaceae</taxon>
        <taxon>Croceivirga</taxon>
    </lineage>
</organism>
<keyword evidence="6 14" id="KW-0031">Aminopeptidase</keyword>
<evidence type="ECO:0000256" key="11">
    <source>
        <dbReference type="ARBA" id="ARBA00023049"/>
    </source>
</evidence>
<keyword evidence="15" id="KW-1185">Reference proteome</keyword>
<dbReference type="GO" id="GO:0008270">
    <property type="term" value="F:zinc ion binding"/>
    <property type="evidence" value="ECO:0007669"/>
    <property type="project" value="InterPro"/>
</dbReference>
<dbReference type="SUPFAM" id="SSF55486">
    <property type="entry name" value="Metalloproteases ('zincins'), catalytic domain"/>
    <property type="match status" value="1"/>
</dbReference>